<name>A0A8R1XWG7_ONCVO</name>
<dbReference type="EMBL" id="CMVM020000120">
    <property type="status" value="NOT_ANNOTATED_CDS"/>
    <property type="molecule type" value="Genomic_DNA"/>
</dbReference>
<dbReference type="AlphaFoldDB" id="A0A8R1XWG7"/>
<keyword evidence="2" id="KW-1185">Reference proteome</keyword>
<evidence type="ECO:0000313" key="2">
    <source>
        <dbReference type="Proteomes" id="UP000024404"/>
    </source>
</evidence>
<protein>
    <submittedName>
        <fullName evidence="1">Uncharacterized protein</fullName>
    </submittedName>
</protein>
<proteinExistence type="predicted"/>
<dbReference type="EnsemblMetazoa" id="OVOC3654.1">
    <property type="protein sequence ID" value="OVOC3654.1"/>
    <property type="gene ID" value="WBGene00240463"/>
</dbReference>
<organism evidence="1 2">
    <name type="scientific">Onchocerca volvulus</name>
    <dbReference type="NCBI Taxonomy" id="6282"/>
    <lineage>
        <taxon>Eukaryota</taxon>
        <taxon>Metazoa</taxon>
        <taxon>Ecdysozoa</taxon>
        <taxon>Nematoda</taxon>
        <taxon>Chromadorea</taxon>
        <taxon>Rhabditida</taxon>
        <taxon>Spirurina</taxon>
        <taxon>Spiruromorpha</taxon>
        <taxon>Filarioidea</taxon>
        <taxon>Onchocercidae</taxon>
        <taxon>Onchocerca</taxon>
    </lineage>
</organism>
<accession>A0A8R1XWG7</accession>
<dbReference type="Proteomes" id="UP000024404">
    <property type="component" value="Unassembled WGS sequence"/>
</dbReference>
<reference evidence="1" key="2">
    <citation type="submission" date="2022-06" db="UniProtKB">
        <authorList>
            <consortium name="EnsemblMetazoa"/>
        </authorList>
    </citation>
    <scope>IDENTIFICATION</scope>
</reference>
<evidence type="ECO:0000313" key="1">
    <source>
        <dbReference type="EnsemblMetazoa" id="OVOC3654.1"/>
    </source>
</evidence>
<reference evidence="2" key="1">
    <citation type="submission" date="2013-10" db="EMBL/GenBank/DDBJ databases">
        <title>Genome sequencing of Onchocerca volvulus.</title>
        <authorList>
            <person name="Cotton J."/>
            <person name="Tsai J."/>
            <person name="Stanley E."/>
            <person name="Tracey A."/>
            <person name="Holroyd N."/>
            <person name="Lustigman S."/>
            <person name="Berriman M."/>
        </authorList>
    </citation>
    <scope>NUCLEOTIDE SEQUENCE</scope>
</reference>
<sequence length="96" mass="11038">MKKRYYMLRKDENGKVLLEMRRSQFSALTYLPTVVQQAALLIICRTTVARVSLEKNIAIYKSLVSRSGAERCSWVLAVDSDSDSPRWLIEIDRALT</sequence>